<dbReference type="EnsemblMetazoa" id="G5486.10">
    <property type="protein sequence ID" value="G5486.10:cds"/>
    <property type="gene ID" value="G5486"/>
</dbReference>
<evidence type="ECO:0000313" key="2">
    <source>
        <dbReference type="EnsemblMetazoa" id="G5486.10:cds"/>
    </source>
</evidence>
<sequence>MSLITGAIRKHGVSSSKTAAIEGKGRPRNFPSTEVVRTPKMTDPISNFIKSKILGLASLLLLIASMATITAVFLPFWFSLHMHLQFVEDEKPQQTSIDRSINCGLFFLDENRFVNTIMLDKADNTHFMPALLRVAQLLYLLGSIGTVLCCGSAFILAFRQYATPSGEMFLAAGATGFSLSQVISCILILLHMAFFSYQPWQNFPVADYIPLRFTYYTILEAYPDMSLNFGFFIGAGAALFSLVAAVMLWIQACCTYCHLRNVRYNMLREKPDLGSSPLPTKGSYFNPAFVRTSPQEYPAVVQAAPTPQFAPYAPPTQYTAGMELDL</sequence>
<reference evidence="2" key="1">
    <citation type="submission" date="2022-08" db="UniProtKB">
        <authorList>
            <consortium name="EnsemblMetazoa"/>
        </authorList>
    </citation>
    <scope>IDENTIFICATION</scope>
    <source>
        <strain evidence="2">05x7-T-G4-1.051#20</strain>
    </source>
</reference>
<keyword evidence="1" id="KW-0812">Transmembrane</keyword>
<dbReference type="AlphaFoldDB" id="A0A8W8NBI4"/>
<name>A0A8W8NBI4_MAGGI</name>
<accession>A0A8W8NBI4</accession>
<protein>
    <submittedName>
        <fullName evidence="2">Uncharacterized protein</fullName>
    </submittedName>
</protein>
<organism evidence="2 3">
    <name type="scientific">Magallana gigas</name>
    <name type="common">Pacific oyster</name>
    <name type="synonym">Crassostrea gigas</name>
    <dbReference type="NCBI Taxonomy" id="29159"/>
    <lineage>
        <taxon>Eukaryota</taxon>
        <taxon>Metazoa</taxon>
        <taxon>Spiralia</taxon>
        <taxon>Lophotrochozoa</taxon>
        <taxon>Mollusca</taxon>
        <taxon>Bivalvia</taxon>
        <taxon>Autobranchia</taxon>
        <taxon>Pteriomorphia</taxon>
        <taxon>Ostreida</taxon>
        <taxon>Ostreoidea</taxon>
        <taxon>Ostreidae</taxon>
        <taxon>Magallana</taxon>
    </lineage>
</organism>
<dbReference type="Proteomes" id="UP000005408">
    <property type="component" value="Unassembled WGS sequence"/>
</dbReference>
<feature type="transmembrane region" description="Helical" evidence="1">
    <location>
        <begin position="170"/>
        <end position="194"/>
    </location>
</feature>
<evidence type="ECO:0000256" key="1">
    <source>
        <dbReference type="SAM" id="Phobius"/>
    </source>
</evidence>
<keyword evidence="1" id="KW-1133">Transmembrane helix</keyword>
<keyword evidence="1" id="KW-0472">Membrane</keyword>
<evidence type="ECO:0000313" key="3">
    <source>
        <dbReference type="Proteomes" id="UP000005408"/>
    </source>
</evidence>
<feature type="transmembrane region" description="Helical" evidence="1">
    <location>
        <begin position="137"/>
        <end position="158"/>
    </location>
</feature>
<feature type="transmembrane region" description="Helical" evidence="1">
    <location>
        <begin position="53"/>
        <end position="78"/>
    </location>
</feature>
<feature type="transmembrane region" description="Helical" evidence="1">
    <location>
        <begin position="229"/>
        <end position="250"/>
    </location>
</feature>
<keyword evidence="3" id="KW-1185">Reference proteome</keyword>
<proteinExistence type="predicted"/>